<dbReference type="RefSeq" id="XP_014177954.1">
    <property type="nucleotide sequence ID" value="XM_014322479.1"/>
</dbReference>
<feature type="compositionally biased region" description="Low complexity" evidence="1">
    <location>
        <begin position="149"/>
        <end position="162"/>
    </location>
</feature>
<evidence type="ECO:0000256" key="1">
    <source>
        <dbReference type="SAM" id="MobiDB-lite"/>
    </source>
</evidence>
<feature type="region of interest" description="Disordered" evidence="1">
    <location>
        <begin position="432"/>
        <end position="562"/>
    </location>
</feature>
<dbReference type="Proteomes" id="UP000002748">
    <property type="component" value="Unassembled WGS sequence"/>
</dbReference>
<reference evidence="3 4" key="1">
    <citation type="journal article" date="2012" name="Eukaryot. Cell">
        <title>Draft genome sequence of CBS 2479, the standard type strain of Trichosporon asahii.</title>
        <authorList>
            <person name="Yang R.Y."/>
            <person name="Li H.T."/>
            <person name="Zhu H."/>
            <person name="Zhou G.P."/>
            <person name="Wang M."/>
            <person name="Wang L."/>
        </authorList>
    </citation>
    <scope>NUCLEOTIDE SEQUENCE [LARGE SCALE GENOMIC DNA]</scope>
    <source>
        <strain evidence="4">ATCC 90039 / CBS 2479 / JCM 2466 / KCTC 7840 / NCYC 2677 / UAMH 7654</strain>
    </source>
</reference>
<dbReference type="PANTHER" id="PTHR47432:SF1">
    <property type="entry name" value="CELL WALL ASSEMBLY REGULATOR SMI1"/>
    <property type="match status" value="1"/>
</dbReference>
<dbReference type="InterPro" id="IPR018958">
    <property type="entry name" value="Knr4/Smi1-like_dom"/>
</dbReference>
<dbReference type="HOGENOM" id="CLU_401239_0_0_1"/>
<feature type="region of interest" description="Disordered" evidence="1">
    <location>
        <begin position="673"/>
        <end position="792"/>
    </location>
</feature>
<feature type="compositionally biased region" description="Basic and acidic residues" evidence="1">
    <location>
        <begin position="527"/>
        <end position="536"/>
    </location>
</feature>
<feature type="compositionally biased region" description="Low complexity" evidence="1">
    <location>
        <begin position="502"/>
        <end position="526"/>
    </location>
</feature>
<proteinExistence type="predicted"/>
<organism evidence="3 4">
    <name type="scientific">Trichosporon asahii var. asahii (strain ATCC 90039 / CBS 2479 / JCM 2466 / KCTC 7840 / NBRC 103889/ NCYC 2677 / UAMH 7654)</name>
    <name type="common">Yeast</name>
    <dbReference type="NCBI Taxonomy" id="1186058"/>
    <lineage>
        <taxon>Eukaryota</taxon>
        <taxon>Fungi</taxon>
        <taxon>Dikarya</taxon>
        <taxon>Basidiomycota</taxon>
        <taxon>Agaricomycotina</taxon>
        <taxon>Tremellomycetes</taxon>
        <taxon>Trichosporonales</taxon>
        <taxon>Trichosporonaceae</taxon>
        <taxon>Trichosporon</taxon>
    </lineage>
</organism>
<dbReference type="InterPro" id="IPR051873">
    <property type="entry name" value="KNR4/SMI1_regulator"/>
</dbReference>
<dbReference type="VEuPathDB" id="FungiDB:A1Q1_04102"/>
<feature type="compositionally biased region" description="Polar residues" evidence="1">
    <location>
        <begin position="759"/>
        <end position="784"/>
    </location>
</feature>
<dbReference type="EMBL" id="ALBS01000262">
    <property type="protein sequence ID" value="EJT47109.1"/>
    <property type="molecule type" value="Genomic_DNA"/>
</dbReference>
<dbReference type="GO" id="GO:0070880">
    <property type="term" value="P:fungal-type cell wall beta-glucan biosynthetic process"/>
    <property type="evidence" value="ECO:0007669"/>
    <property type="project" value="TreeGrafter"/>
</dbReference>
<sequence length="810" mass="87250">MPLFQAFTSFFGGGSQKRMDKDTFSLPTTSGSTKYDLGLVRVSPSSPARGAQGPTVARQPRLRRDLARLRLLSLRTSGQPSAPRSWLFASERPRWRNARRSLGAKLNRSSENWMASCISAPRAPMQCTITAPANASQNPQDSPGPSRRASGQFPAGPSGAASGANYPPLSHTFYRLRNVLAGSYPELIESLNFPATQEALQEFEQMLGSPLPPAVRESFLQADGQDLEANNPAGIFYGLQLLPLDEAIREWTYWRQVEADPSTGANPAVLATMASIPPKWIKSEYASRGWIPLLSDRSGNYVGVDLDPGPGGAWGQVIIFGRDFDRKCVMWRGDGDCGWGMWLSSLVEELEAGDAWEVDNGGSDDEEEIGYESYTGGRVYGEGAGLGIMKLTGEYKGWAVLEAWWDRSVGHWEKQGLGMDVEEIERGLEESRRLATVPEENGKGKAPERSSLDMSAIRADYVLETPLERGNSTEETDSMLRPTSPDSNAIPRILHPPRHSPSRPQSTRPSEPSTSASARMSVASSSTDDHPLKPDSEFLSPPTAAQARKQKRPPPPRPVMIDLPTRADVQAAQAVALAEESGLRGGWVMNLDTSAGAAQRRARGHGVSPSLDAEMVDIDLEAGRGDMFGASLTAAELEKQREEDRLSLAGIEQRRGSGSRSPSLLNMVSHRAPSPLARSTAASPPVEGSLPSPLIRSPVSATSPPPNPNSIRVPPTARSPSPAVPDQEREVVRAGSRRGSTVVRERENSSDSRAGLLERTNSGSGRNTPSNSLDKVLSPTSTSDGVAGNLTEEPKAIADLADGMEEVALV</sequence>
<feature type="compositionally biased region" description="Basic and acidic residues" evidence="1">
    <location>
        <begin position="440"/>
        <end position="451"/>
    </location>
</feature>
<comment type="caution">
    <text evidence="3">The sequence shown here is derived from an EMBL/GenBank/DDBJ whole genome shotgun (WGS) entry which is preliminary data.</text>
</comment>
<dbReference type="OrthoDB" id="2305498at2759"/>
<dbReference type="GeneID" id="25987615"/>
<feature type="compositionally biased region" description="Polar residues" evidence="1">
    <location>
        <begin position="132"/>
        <end position="143"/>
    </location>
</feature>
<evidence type="ECO:0000259" key="2">
    <source>
        <dbReference type="SMART" id="SM00860"/>
    </source>
</evidence>
<dbReference type="Pfam" id="PF09346">
    <property type="entry name" value="SMI1_KNR4"/>
    <property type="match status" value="1"/>
</dbReference>
<gene>
    <name evidence="3" type="ORF">A1Q1_04102</name>
</gene>
<dbReference type="PANTHER" id="PTHR47432">
    <property type="entry name" value="CELL WALL ASSEMBLY REGULATOR SMI1"/>
    <property type="match status" value="1"/>
</dbReference>
<dbReference type="SUPFAM" id="SSF160631">
    <property type="entry name" value="SMI1/KNR4-like"/>
    <property type="match status" value="1"/>
</dbReference>
<dbReference type="InterPro" id="IPR037883">
    <property type="entry name" value="Knr4/Smi1-like_sf"/>
</dbReference>
<feature type="region of interest" description="Disordered" evidence="1">
    <location>
        <begin position="132"/>
        <end position="162"/>
    </location>
</feature>
<dbReference type="KEGG" id="tasa:A1Q1_04102"/>
<feature type="region of interest" description="Disordered" evidence="1">
    <location>
        <begin position="648"/>
        <end position="667"/>
    </location>
</feature>
<protein>
    <submittedName>
        <fullName evidence="3">Beta-1,3 glucan biosynthesis-related protein</fullName>
    </submittedName>
</protein>
<dbReference type="GO" id="GO:0043332">
    <property type="term" value="C:mating projection tip"/>
    <property type="evidence" value="ECO:0007669"/>
    <property type="project" value="TreeGrafter"/>
</dbReference>
<dbReference type="AlphaFoldDB" id="J6ERH7"/>
<feature type="domain" description="Knr4/Smi1-like" evidence="2">
    <location>
        <begin position="194"/>
        <end position="345"/>
    </location>
</feature>
<evidence type="ECO:0000313" key="4">
    <source>
        <dbReference type="Proteomes" id="UP000002748"/>
    </source>
</evidence>
<evidence type="ECO:0000313" key="3">
    <source>
        <dbReference type="EMBL" id="EJT47109.1"/>
    </source>
</evidence>
<dbReference type="SMART" id="SM00860">
    <property type="entry name" value="SMI1_KNR4"/>
    <property type="match status" value="1"/>
</dbReference>
<accession>J6ERH7</accession>
<name>J6ERH7_TRIAS</name>